<reference evidence="2" key="1">
    <citation type="journal article" date="2017" name="Nature">
        <title>The sunflower genome provides insights into oil metabolism, flowering and Asterid evolution.</title>
        <authorList>
            <person name="Badouin H."/>
            <person name="Gouzy J."/>
            <person name="Grassa C.J."/>
            <person name="Murat F."/>
            <person name="Staton S.E."/>
            <person name="Cottret L."/>
            <person name="Lelandais-Briere C."/>
            <person name="Owens G.L."/>
            <person name="Carrere S."/>
            <person name="Mayjonade B."/>
            <person name="Legrand L."/>
            <person name="Gill N."/>
            <person name="Kane N.C."/>
            <person name="Bowers J.E."/>
            <person name="Hubner S."/>
            <person name="Bellec A."/>
            <person name="Berard A."/>
            <person name="Berges H."/>
            <person name="Blanchet N."/>
            <person name="Boniface M.C."/>
            <person name="Brunel D."/>
            <person name="Catrice O."/>
            <person name="Chaidir N."/>
            <person name="Claudel C."/>
            <person name="Donnadieu C."/>
            <person name="Faraut T."/>
            <person name="Fievet G."/>
            <person name="Helmstetter N."/>
            <person name="King M."/>
            <person name="Knapp S.J."/>
            <person name="Lai Z."/>
            <person name="Le Paslier M.C."/>
            <person name="Lippi Y."/>
            <person name="Lorenzon L."/>
            <person name="Mandel J.R."/>
            <person name="Marage G."/>
            <person name="Marchand G."/>
            <person name="Marquand E."/>
            <person name="Bret-Mestries E."/>
            <person name="Morien E."/>
            <person name="Nambeesan S."/>
            <person name="Nguyen T."/>
            <person name="Pegot-Espagnet P."/>
            <person name="Pouilly N."/>
            <person name="Raftis F."/>
            <person name="Sallet E."/>
            <person name="Schiex T."/>
            <person name="Thomas J."/>
            <person name="Vandecasteele C."/>
            <person name="Vares D."/>
            <person name="Vear F."/>
            <person name="Vautrin S."/>
            <person name="Crespi M."/>
            <person name="Mangin B."/>
            <person name="Burke J.M."/>
            <person name="Salse J."/>
            <person name="Munos S."/>
            <person name="Vincourt P."/>
            <person name="Rieseberg L.H."/>
            <person name="Langlade N.B."/>
        </authorList>
    </citation>
    <scope>NUCLEOTIDE SEQUENCE</scope>
    <source>
        <tissue evidence="2">Leaves</tissue>
    </source>
</reference>
<name>A0A9K3EDT1_HELAN</name>
<evidence type="ECO:0000256" key="1">
    <source>
        <dbReference type="RuleBase" id="RU000363"/>
    </source>
</evidence>
<gene>
    <name evidence="2" type="ORF">HanXRQr2_Chr13g0567911</name>
</gene>
<organism evidence="2 3">
    <name type="scientific">Helianthus annuus</name>
    <name type="common">Common sunflower</name>
    <dbReference type="NCBI Taxonomy" id="4232"/>
    <lineage>
        <taxon>Eukaryota</taxon>
        <taxon>Viridiplantae</taxon>
        <taxon>Streptophyta</taxon>
        <taxon>Embryophyta</taxon>
        <taxon>Tracheophyta</taxon>
        <taxon>Spermatophyta</taxon>
        <taxon>Magnoliopsida</taxon>
        <taxon>eudicotyledons</taxon>
        <taxon>Gunneridae</taxon>
        <taxon>Pentapetalae</taxon>
        <taxon>asterids</taxon>
        <taxon>campanulids</taxon>
        <taxon>Asterales</taxon>
        <taxon>Asteraceae</taxon>
        <taxon>Asteroideae</taxon>
        <taxon>Heliantheae alliance</taxon>
        <taxon>Heliantheae</taxon>
        <taxon>Helianthus</taxon>
    </lineage>
</organism>
<dbReference type="Proteomes" id="UP000215914">
    <property type="component" value="Unassembled WGS sequence"/>
</dbReference>
<dbReference type="InterPro" id="IPR036291">
    <property type="entry name" value="NAD(P)-bd_dom_sf"/>
</dbReference>
<dbReference type="InterPro" id="IPR002347">
    <property type="entry name" value="SDR_fam"/>
</dbReference>
<dbReference type="SUPFAM" id="SSF51735">
    <property type="entry name" value="NAD(P)-binding Rossmann-fold domains"/>
    <property type="match status" value="1"/>
</dbReference>
<dbReference type="EMBL" id="MNCJ02000328">
    <property type="protein sequence ID" value="KAF5771693.1"/>
    <property type="molecule type" value="Genomic_DNA"/>
</dbReference>
<dbReference type="Pfam" id="PF13561">
    <property type="entry name" value="adh_short_C2"/>
    <property type="match status" value="1"/>
</dbReference>
<accession>A0A9K3EDT1</accession>
<dbReference type="PRINTS" id="PR00081">
    <property type="entry name" value="GDHRDH"/>
</dbReference>
<dbReference type="PRINTS" id="PR00080">
    <property type="entry name" value="SDRFAMILY"/>
</dbReference>
<comment type="similarity">
    <text evidence="1">Belongs to the short-chain dehydrogenases/reductases (SDR) family.</text>
</comment>
<dbReference type="PANTHER" id="PTHR44375:SF15">
    <property type="entry name" value="GLUCOSE_RIBITOL DEHYDROGENASE-RELATED"/>
    <property type="match status" value="1"/>
</dbReference>
<comment type="caution">
    <text evidence="2">The sequence shown here is derived from an EMBL/GenBank/DDBJ whole genome shotgun (WGS) entry which is preliminary data.</text>
</comment>
<evidence type="ECO:0000313" key="3">
    <source>
        <dbReference type="Proteomes" id="UP000215914"/>
    </source>
</evidence>
<dbReference type="Pfam" id="PF00106">
    <property type="entry name" value="adh_short"/>
    <property type="match status" value="1"/>
</dbReference>
<dbReference type="CDD" id="cd05233">
    <property type="entry name" value="SDR_c"/>
    <property type="match status" value="1"/>
</dbReference>
<protein>
    <submittedName>
        <fullName evidence="2">L-xylulose reductase</fullName>
        <ecNumber evidence="2">1.1.1.10</ecNumber>
    </submittedName>
</protein>
<reference evidence="2" key="2">
    <citation type="submission" date="2020-06" db="EMBL/GenBank/DDBJ databases">
        <title>Helianthus annuus Genome sequencing and assembly Release 2.</title>
        <authorList>
            <person name="Gouzy J."/>
            <person name="Langlade N."/>
            <person name="Munos S."/>
        </authorList>
    </citation>
    <scope>NUCLEOTIDE SEQUENCE</scope>
    <source>
        <tissue evidence="2">Leaves</tissue>
    </source>
</reference>
<dbReference type="GO" id="GO:0050038">
    <property type="term" value="F:L-xylulose reductase (NADPH) activity"/>
    <property type="evidence" value="ECO:0007669"/>
    <property type="project" value="UniProtKB-EC"/>
</dbReference>
<dbReference type="Gramene" id="mRNA:HanXRQr2_Chr13g0567911">
    <property type="protein sequence ID" value="mRNA:HanXRQr2_Chr13g0567911"/>
    <property type="gene ID" value="HanXRQr2_Chr13g0567911"/>
</dbReference>
<dbReference type="AlphaFoldDB" id="A0A9K3EDT1"/>
<evidence type="ECO:0000313" key="2">
    <source>
        <dbReference type="EMBL" id="KAF5771693.1"/>
    </source>
</evidence>
<dbReference type="PANTHER" id="PTHR44375">
    <property type="entry name" value="BETA-KETOACYL-ACP REDUCTASE-LIKE PROTEIN-RELATED"/>
    <property type="match status" value="1"/>
</dbReference>
<dbReference type="EC" id="1.1.1.10" evidence="2"/>
<sequence length="286" mass="31483">MAVSSQHVATSKHESWQDLKDKIVMVTGASSGIGWELCIDLAKSGCKIIAAARRIHRLKALCDEINSFGIADCHTNPSGVLAMAVQLDVSADGPAIHRSICSQGLGCFWPYRCFNQQCWYYSSLDTSQENWDHTFKTNVRGSWLVSKYVCVNMRAFGQGGSIINISSTAALNRTHHLGLVAYISSKAAVDTMTKVMAMELGKHKIRVNSIAPGLFESEITKELMQKKWIKNVAFKTMPMKEFGKIDPTMTTLVRFLIRESSGYITGNIFAADAGYSLPGVPLYSSL</sequence>
<keyword evidence="2" id="KW-0560">Oxidoreductase</keyword>
<keyword evidence="3" id="KW-1185">Reference proteome</keyword>
<proteinExistence type="inferred from homology"/>
<dbReference type="Gene3D" id="3.40.50.720">
    <property type="entry name" value="NAD(P)-binding Rossmann-like Domain"/>
    <property type="match status" value="2"/>
</dbReference>